<keyword evidence="2" id="KW-0813">Transport</keyword>
<feature type="region of interest" description="Disordered" evidence="5">
    <location>
        <begin position="242"/>
        <end position="280"/>
    </location>
</feature>
<evidence type="ECO:0000256" key="1">
    <source>
        <dbReference type="ARBA" id="ARBA00005417"/>
    </source>
</evidence>
<evidence type="ECO:0000256" key="5">
    <source>
        <dbReference type="SAM" id="MobiDB-lite"/>
    </source>
</evidence>
<dbReference type="PANTHER" id="PTHR43776:SF7">
    <property type="entry name" value="D,D-DIPEPTIDE TRANSPORT ATP-BINDING PROTEIN DDPF-RELATED"/>
    <property type="match status" value="1"/>
</dbReference>
<dbReference type="Pfam" id="PF00005">
    <property type="entry name" value="ABC_tran"/>
    <property type="match status" value="1"/>
</dbReference>
<dbReference type="InterPro" id="IPR003439">
    <property type="entry name" value="ABC_transporter-like_ATP-bd"/>
</dbReference>
<dbReference type="PROSITE" id="PS00211">
    <property type="entry name" value="ABC_TRANSPORTER_1"/>
    <property type="match status" value="1"/>
</dbReference>
<protein>
    <submittedName>
        <fullName evidence="7">Dipeptide/oligopeptide/nickel ABC transporter ATP-binding protein</fullName>
    </submittedName>
</protein>
<reference evidence="7" key="1">
    <citation type="submission" date="2023-03" db="EMBL/GenBank/DDBJ databases">
        <title>Actinoallomurus iriomotensis NBRC 103681.</title>
        <authorList>
            <person name="Ichikawa N."/>
            <person name="Sato H."/>
            <person name="Tonouchi N."/>
        </authorList>
    </citation>
    <scope>NUCLEOTIDE SEQUENCE</scope>
    <source>
        <strain evidence="7">NBRC 103681</strain>
    </source>
</reference>
<dbReference type="CDD" id="cd03257">
    <property type="entry name" value="ABC_NikE_OppD_transporters"/>
    <property type="match status" value="1"/>
</dbReference>
<proteinExistence type="inferred from homology"/>
<evidence type="ECO:0000256" key="4">
    <source>
        <dbReference type="ARBA" id="ARBA00022840"/>
    </source>
</evidence>
<dbReference type="GO" id="GO:0016887">
    <property type="term" value="F:ATP hydrolysis activity"/>
    <property type="evidence" value="ECO:0007669"/>
    <property type="project" value="InterPro"/>
</dbReference>
<dbReference type="GO" id="GO:0055085">
    <property type="term" value="P:transmembrane transport"/>
    <property type="evidence" value="ECO:0007669"/>
    <property type="project" value="UniProtKB-ARBA"/>
</dbReference>
<dbReference type="GO" id="GO:0015833">
    <property type="term" value="P:peptide transport"/>
    <property type="evidence" value="ECO:0007669"/>
    <property type="project" value="InterPro"/>
</dbReference>
<keyword evidence="4 7" id="KW-0067">ATP-binding</keyword>
<accession>A0A9W6RLS2</accession>
<dbReference type="GO" id="GO:0005524">
    <property type="term" value="F:ATP binding"/>
    <property type="evidence" value="ECO:0007669"/>
    <property type="project" value="UniProtKB-KW"/>
</dbReference>
<dbReference type="PANTHER" id="PTHR43776">
    <property type="entry name" value="TRANSPORT ATP-BINDING PROTEIN"/>
    <property type="match status" value="1"/>
</dbReference>
<comment type="similarity">
    <text evidence="1">Belongs to the ABC transporter superfamily.</text>
</comment>
<evidence type="ECO:0000313" key="8">
    <source>
        <dbReference type="Proteomes" id="UP001165135"/>
    </source>
</evidence>
<dbReference type="NCBIfam" id="TIGR01727">
    <property type="entry name" value="oligo_HPY"/>
    <property type="match status" value="1"/>
</dbReference>
<evidence type="ECO:0000256" key="2">
    <source>
        <dbReference type="ARBA" id="ARBA00022448"/>
    </source>
</evidence>
<dbReference type="InterPro" id="IPR050319">
    <property type="entry name" value="ABC_transp_ATP-bind"/>
</dbReference>
<dbReference type="EMBL" id="BSTJ01000005">
    <property type="protein sequence ID" value="GLY76180.1"/>
    <property type="molecule type" value="Genomic_DNA"/>
</dbReference>
<dbReference type="RefSeq" id="WP_285624251.1">
    <property type="nucleotide sequence ID" value="NZ_BSTJ01000005.1"/>
</dbReference>
<keyword evidence="3" id="KW-0547">Nucleotide-binding</keyword>
<organism evidence="7 8">
    <name type="scientific">Actinoallomurus iriomotensis</name>
    <dbReference type="NCBI Taxonomy" id="478107"/>
    <lineage>
        <taxon>Bacteria</taxon>
        <taxon>Bacillati</taxon>
        <taxon>Actinomycetota</taxon>
        <taxon>Actinomycetes</taxon>
        <taxon>Streptosporangiales</taxon>
        <taxon>Thermomonosporaceae</taxon>
        <taxon>Actinoallomurus</taxon>
    </lineage>
</organism>
<dbReference type="InterPro" id="IPR003593">
    <property type="entry name" value="AAA+_ATPase"/>
</dbReference>
<dbReference type="InterPro" id="IPR017871">
    <property type="entry name" value="ABC_transporter-like_CS"/>
</dbReference>
<name>A0A9W6RLS2_9ACTN</name>
<gene>
    <name evidence="7" type="ORF">Airi01_044470</name>
</gene>
<evidence type="ECO:0000256" key="3">
    <source>
        <dbReference type="ARBA" id="ARBA00022741"/>
    </source>
</evidence>
<dbReference type="Pfam" id="PF08352">
    <property type="entry name" value="oligo_HPY"/>
    <property type="match status" value="1"/>
</dbReference>
<dbReference type="Gene3D" id="3.40.50.300">
    <property type="entry name" value="P-loop containing nucleotide triphosphate hydrolases"/>
    <property type="match status" value="1"/>
</dbReference>
<feature type="domain" description="ABC transporter" evidence="6">
    <location>
        <begin position="9"/>
        <end position="252"/>
    </location>
</feature>
<dbReference type="AlphaFoldDB" id="A0A9W6RLS2"/>
<dbReference type="InterPro" id="IPR027417">
    <property type="entry name" value="P-loop_NTPase"/>
</dbReference>
<dbReference type="Proteomes" id="UP001165135">
    <property type="component" value="Unassembled WGS sequence"/>
</dbReference>
<dbReference type="PROSITE" id="PS50893">
    <property type="entry name" value="ABC_TRANSPORTER_2"/>
    <property type="match status" value="1"/>
</dbReference>
<dbReference type="SMART" id="SM00382">
    <property type="entry name" value="AAA"/>
    <property type="match status" value="1"/>
</dbReference>
<comment type="caution">
    <text evidence="7">The sequence shown here is derived from an EMBL/GenBank/DDBJ whole genome shotgun (WGS) entry which is preliminary data.</text>
</comment>
<evidence type="ECO:0000313" key="7">
    <source>
        <dbReference type="EMBL" id="GLY76180.1"/>
    </source>
</evidence>
<dbReference type="InterPro" id="IPR013563">
    <property type="entry name" value="Oligopep_ABC_C"/>
</dbReference>
<dbReference type="SUPFAM" id="SSF52540">
    <property type="entry name" value="P-loop containing nucleoside triphosphate hydrolases"/>
    <property type="match status" value="1"/>
</dbReference>
<evidence type="ECO:0000259" key="6">
    <source>
        <dbReference type="PROSITE" id="PS50893"/>
    </source>
</evidence>
<sequence>MTHTDESVLSAVGVSAGYGSGPRSRSVLHDVNVAVRRGGTMGIVGESGSGKSTLAQVLVGRLTPIRGVVRLDGTDVRRLSRRERFAARRRIQLVPQDPYSSLDPRMSVERTLAEAIDPRGRLRAGAHRERITELLESVALDGSAAKRLPHEFSGGQRQRIVIARALAVRPEVIIADEVTSSLDTSVQAEILELLLDLRERLGLTYVFITHDLAIAQYMCTDLSVLYLGTVIEQGTTDVLTRPAHPYTELLRDSRPDPSGRSTPAAAGGLATEDAADPANPPSGCVFHPRCRYGPRTHEDRTRCAVEPPILADLLPSRERRAACHYPIKAVIQDEEGP</sequence>